<reference evidence="1 2" key="1">
    <citation type="submission" date="2024-01" db="EMBL/GenBank/DDBJ databases">
        <title>The genomes of 5 underutilized Papilionoideae crops provide insights into root nodulation and disease resistanc.</title>
        <authorList>
            <person name="Jiang F."/>
        </authorList>
    </citation>
    <scope>NUCLEOTIDE SEQUENCE [LARGE SCALE GENOMIC DNA]</scope>
    <source>
        <strain evidence="1">LVBAO_FW01</strain>
        <tissue evidence="1">Leaves</tissue>
    </source>
</reference>
<sequence>MWIHEQVNRDYPPLCIRNNVNVVFHEENTSPARASLDCADVVFELLPYLAPTWPCGPYFPHVVVFVRTEVGREACDALLCMCLSHAAPGLQLEIGDHIYFAH</sequence>
<organism evidence="1 2">
    <name type="scientific">Canavalia gladiata</name>
    <name type="common">Sword bean</name>
    <name type="synonym">Dolichos gladiatus</name>
    <dbReference type="NCBI Taxonomy" id="3824"/>
    <lineage>
        <taxon>Eukaryota</taxon>
        <taxon>Viridiplantae</taxon>
        <taxon>Streptophyta</taxon>
        <taxon>Embryophyta</taxon>
        <taxon>Tracheophyta</taxon>
        <taxon>Spermatophyta</taxon>
        <taxon>Magnoliopsida</taxon>
        <taxon>eudicotyledons</taxon>
        <taxon>Gunneridae</taxon>
        <taxon>Pentapetalae</taxon>
        <taxon>rosids</taxon>
        <taxon>fabids</taxon>
        <taxon>Fabales</taxon>
        <taxon>Fabaceae</taxon>
        <taxon>Papilionoideae</taxon>
        <taxon>50 kb inversion clade</taxon>
        <taxon>NPAAA clade</taxon>
        <taxon>indigoferoid/millettioid clade</taxon>
        <taxon>Phaseoleae</taxon>
        <taxon>Canavalia</taxon>
    </lineage>
</organism>
<protein>
    <submittedName>
        <fullName evidence="1">Uncharacterized protein</fullName>
    </submittedName>
</protein>
<evidence type="ECO:0000313" key="1">
    <source>
        <dbReference type="EMBL" id="KAK7363860.1"/>
    </source>
</evidence>
<gene>
    <name evidence="1" type="ORF">VNO77_06019</name>
</gene>
<dbReference type="AlphaFoldDB" id="A0AAN9R661"/>
<proteinExistence type="predicted"/>
<keyword evidence="2" id="KW-1185">Reference proteome</keyword>
<dbReference type="Proteomes" id="UP001367508">
    <property type="component" value="Unassembled WGS sequence"/>
</dbReference>
<accession>A0AAN9R661</accession>
<name>A0AAN9R661_CANGL</name>
<dbReference type="EMBL" id="JAYMYQ010000001">
    <property type="protein sequence ID" value="KAK7363860.1"/>
    <property type="molecule type" value="Genomic_DNA"/>
</dbReference>
<evidence type="ECO:0000313" key="2">
    <source>
        <dbReference type="Proteomes" id="UP001367508"/>
    </source>
</evidence>
<comment type="caution">
    <text evidence="1">The sequence shown here is derived from an EMBL/GenBank/DDBJ whole genome shotgun (WGS) entry which is preliminary data.</text>
</comment>